<feature type="compositionally biased region" description="Basic and acidic residues" evidence="1">
    <location>
        <begin position="81"/>
        <end position="91"/>
    </location>
</feature>
<gene>
    <name evidence="2" type="ORF">FQN60_014855</name>
</gene>
<evidence type="ECO:0000256" key="1">
    <source>
        <dbReference type="SAM" id="MobiDB-lite"/>
    </source>
</evidence>
<feature type="region of interest" description="Disordered" evidence="1">
    <location>
        <begin position="185"/>
        <end position="216"/>
    </location>
</feature>
<evidence type="ECO:0000313" key="2">
    <source>
        <dbReference type="EMBL" id="KAA8583647.1"/>
    </source>
</evidence>
<keyword evidence="3" id="KW-1185">Reference proteome</keyword>
<reference evidence="2 3" key="1">
    <citation type="submission" date="2019-08" db="EMBL/GenBank/DDBJ databases">
        <title>A chromosome-level genome assembly, high-density linkage maps, and genome scans reveal the genomic architecture of hybrid incompatibilities underlying speciation via character displacement in darters (Percidae: Etheostominae).</title>
        <authorList>
            <person name="Moran R.L."/>
            <person name="Catchen J.M."/>
            <person name="Fuller R.C."/>
        </authorList>
    </citation>
    <scope>NUCLEOTIDE SEQUENCE [LARGE SCALE GENOMIC DNA]</scope>
    <source>
        <strain evidence="2">EspeVRDwgs_2016</strain>
        <tissue evidence="2">Muscle</tissue>
    </source>
</reference>
<accession>A0A5J5CPK7</accession>
<evidence type="ECO:0000313" key="3">
    <source>
        <dbReference type="Proteomes" id="UP000327493"/>
    </source>
</evidence>
<dbReference type="Proteomes" id="UP000327493">
    <property type="component" value="Chromosome 17"/>
</dbReference>
<dbReference type="AlphaFoldDB" id="A0A5J5CPK7"/>
<feature type="compositionally biased region" description="Basic residues" evidence="1">
    <location>
        <begin position="106"/>
        <end position="117"/>
    </location>
</feature>
<feature type="region of interest" description="Disordered" evidence="1">
    <location>
        <begin position="79"/>
        <end position="117"/>
    </location>
</feature>
<feature type="compositionally biased region" description="Basic and acidic residues" evidence="1">
    <location>
        <begin position="202"/>
        <end position="216"/>
    </location>
</feature>
<protein>
    <submittedName>
        <fullName evidence="2">Uncharacterized protein</fullName>
    </submittedName>
</protein>
<organism evidence="2 3">
    <name type="scientific">Etheostoma spectabile</name>
    <name type="common">orangethroat darter</name>
    <dbReference type="NCBI Taxonomy" id="54343"/>
    <lineage>
        <taxon>Eukaryota</taxon>
        <taxon>Metazoa</taxon>
        <taxon>Chordata</taxon>
        <taxon>Craniata</taxon>
        <taxon>Vertebrata</taxon>
        <taxon>Euteleostomi</taxon>
        <taxon>Actinopterygii</taxon>
        <taxon>Neopterygii</taxon>
        <taxon>Teleostei</taxon>
        <taxon>Neoteleostei</taxon>
        <taxon>Acanthomorphata</taxon>
        <taxon>Eupercaria</taxon>
        <taxon>Perciformes</taxon>
        <taxon>Percoidei</taxon>
        <taxon>Percidae</taxon>
        <taxon>Etheostomatinae</taxon>
        <taxon>Etheostoma</taxon>
    </lineage>
</organism>
<dbReference type="EMBL" id="VOFY01000017">
    <property type="protein sequence ID" value="KAA8583647.1"/>
    <property type="molecule type" value="Genomic_DNA"/>
</dbReference>
<feature type="region of interest" description="Disordered" evidence="1">
    <location>
        <begin position="26"/>
        <end position="57"/>
    </location>
</feature>
<comment type="caution">
    <text evidence="2">The sequence shown here is derived from an EMBL/GenBank/DDBJ whole genome shotgun (WGS) entry which is preliminary data.</text>
</comment>
<feature type="compositionally biased region" description="Basic and acidic residues" evidence="1">
    <location>
        <begin position="41"/>
        <end position="57"/>
    </location>
</feature>
<sequence>MRNCTFGAKALRIRPPATITPLKMVTGRAPKLSTQALQTGPKEEEVERKTRAEKRDREWKRYKEGKCNGSAAETAVLQLPDRWDTRPDLSSHDFSLTPEKDDTKKPGWRSHSSHKGAHPGCHALALLEGMQPLRVQDTHRLGRPIGQELGHKRGHNNCPSPASVQHFSRWSHGADVTASLWDQLDKEGVPGDDTTTNIKVQQPERRQEEERFLLRS</sequence>
<name>A0A5J5CPK7_9PERO</name>
<proteinExistence type="predicted"/>